<dbReference type="KEGG" id="syw:SYNW0110"/>
<protein>
    <submittedName>
        <fullName evidence="2">Uncharacterized protein</fullName>
    </submittedName>
</protein>
<organism evidence="2 3">
    <name type="scientific">Parasynechococcus marenigrum (strain WH8102)</name>
    <dbReference type="NCBI Taxonomy" id="84588"/>
    <lineage>
        <taxon>Bacteria</taxon>
        <taxon>Bacillati</taxon>
        <taxon>Cyanobacteriota</taxon>
        <taxon>Cyanophyceae</taxon>
        <taxon>Synechococcales</taxon>
        <taxon>Prochlorococcaceae</taxon>
        <taxon>Parasynechococcus</taxon>
        <taxon>Parasynechococcus marenigrum</taxon>
    </lineage>
</organism>
<sequence length="151" mass="17075">MLGRNLGGPRRGWWRWLQWQWWGLDLAWNRWWLSFDQTAQTAWLNQLLGSNPNWIGWLVLAGGALAFALGLRVTRWRAVATPIQRTLRLLETLDVTPQPGESFAALCHRAAASTPSCPCRCWPWPKLTSSLPMHLSPAVSVSCSNGFGSRH</sequence>
<dbReference type="EMBL" id="BX569689">
    <property type="protein sequence ID" value="CAE06625.1"/>
    <property type="molecule type" value="Genomic_DNA"/>
</dbReference>
<accession>Q7U9Z2</accession>
<dbReference type="HOGENOM" id="CLU_1730518_0_0_3"/>
<keyword evidence="1" id="KW-0472">Membrane</keyword>
<evidence type="ECO:0000256" key="1">
    <source>
        <dbReference type="SAM" id="Phobius"/>
    </source>
</evidence>
<dbReference type="STRING" id="84588.SYNW0110"/>
<feature type="transmembrane region" description="Helical" evidence="1">
    <location>
        <begin position="54"/>
        <end position="71"/>
    </location>
</feature>
<name>Q7U9Z2_PARMW</name>
<evidence type="ECO:0000313" key="3">
    <source>
        <dbReference type="Proteomes" id="UP000001422"/>
    </source>
</evidence>
<dbReference type="AlphaFoldDB" id="Q7U9Z2"/>
<evidence type="ECO:0000313" key="2">
    <source>
        <dbReference type="EMBL" id="CAE06625.1"/>
    </source>
</evidence>
<keyword evidence="1" id="KW-0812">Transmembrane</keyword>
<keyword evidence="1" id="KW-1133">Transmembrane helix</keyword>
<dbReference type="RefSeq" id="WP_011126988.1">
    <property type="nucleotide sequence ID" value="NC_005070.1"/>
</dbReference>
<proteinExistence type="predicted"/>
<gene>
    <name evidence="2" type="ordered locus">SYNW0110</name>
</gene>
<keyword evidence="3" id="KW-1185">Reference proteome</keyword>
<reference evidence="2 3" key="1">
    <citation type="journal article" date="2003" name="Nature">
        <title>The genome of a motile marine Synechococcus.</title>
        <authorList>
            <person name="Palenik B."/>
            <person name="Brahamsha B."/>
            <person name="Larimer F."/>
            <person name="Land M."/>
            <person name="Hauser L."/>
            <person name="Chain P."/>
            <person name="Lamerdin J."/>
            <person name="Regala W."/>
            <person name="Allen E.A."/>
            <person name="McCarren J."/>
            <person name="Paulsen I."/>
            <person name="Dufresne A."/>
            <person name="Partensky F."/>
            <person name="Webb E."/>
            <person name="Waterbury J."/>
        </authorList>
    </citation>
    <scope>NUCLEOTIDE SEQUENCE [LARGE SCALE GENOMIC DNA]</scope>
    <source>
        <strain evidence="2 3">WH8102</strain>
    </source>
</reference>
<dbReference type="Proteomes" id="UP000001422">
    <property type="component" value="Chromosome"/>
</dbReference>